<dbReference type="EMBL" id="BJYU01000011">
    <property type="protein sequence ID" value="GEO13470.1"/>
    <property type="molecule type" value="Genomic_DNA"/>
</dbReference>
<dbReference type="Pfam" id="PF01744">
    <property type="entry name" value="GLTT"/>
    <property type="match status" value="1"/>
</dbReference>
<keyword evidence="3" id="KW-1185">Reference proteome</keyword>
<proteinExistence type="predicted"/>
<evidence type="ECO:0000256" key="1">
    <source>
        <dbReference type="SAM" id="SignalP"/>
    </source>
</evidence>
<organism evidence="2 3">
    <name type="scientific">Microvirga aerophila</name>
    <dbReference type="NCBI Taxonomy" id="670291"/>
    <lineage>
        <taxon>Bacteria</taxon>
        <taxon>Pseudomonadati</taxon>
        <taxon>Pseudomonadota</taxon>
        <taxon>Alphaproteobacteria</taxon>
        <taxon>Hyphomicrobiales</taxon>
        <taxon>Methylobacteriaceae</taxon>
        <taxon>Microvirga</taxon>
    </lineage>
</organism>
<dbReference type="Proteomes" id="UP000321085">
    <property type="component" value="Unassembled WGS sequence"/>
</dbReference>
<feature type="signal peptide" evidence="1">
    <location>
        <begin position="1"/>
        <end position="22"/>
    </location>
</feature>
<accession>A0A512BNE1</accession>
<sequence length="92" mass="8782">MSTWSSKAFLAAVIGLSTVAGANALEVANGLSANGLSANGLSANGLSANGLSANGLSANGLSANGLSANGNSSVAAQVEAVILHDGSRISIR</sequence>
<gene>
    <name evidence="2" type="ORF">MAE02_11660</name>
</gene>
<keyword evidence="1" id="KW-0732">Signal</keyword>
<comment type="caution">
    <text evidence="2">The sequence shown here is derived from an EMBL/GenBank/DDBJ whole genome shotgun (WGS) entry which is preliminary data.</text>
</comment>
<evidence type="ECO:0000313" key="3">
    <source>
        <dbReference type="Proteomes" id="UP000321085"/>
    </source>
</evidence>
<reference evidence="2 3" key="1">
    <citation type="submission" date="2019-07" db="EMBL/GenBank/DDBJ databases">
        <title>Whole genome shotgun sequence of Microvirga aerophila NBRC 106136.</title>
        <authorList>
            <person name="Hosoyama A."/>
            <person name="Uohara A."/>
            <person name="Ohji S."/>
            <person name="Ichikawa N."/>
        </authorList>
    </citation>
    <scope>NUCLEOTIDE SEQUENCE [LARGE SCALE GENOMIC DNA]</scope>
    <source>
        <strain evidence="2 3">NBRC 106136</strain>
    </source>
</reference>
<dbReference type="InterPro" id="IPR008164">
    <property type="entry name" value="XGLTT_rpt"/>
</dbReference>
<evidence type="ECO:0008006" key="4">
    <source>
        <dbReference type="Google" id="ProtNLM"/>
    </source>
</evidence>
<dbReference type="RefSeq" id="WP_210207456.1">
    <property type="nucleotide sequence ID" value="NZ_BJYU01000011.1"/>
</dbReference>
<dbReference type="AlphaFoldDB" id="A0A512BNE1"/>
<protein>
    <recommendedName>
        <fullName evidence="4">Pentapeptide repeat-containing protein</fullName>
    </recommendedName>
</protein>
<evidence type="ECO:0000313" key="2">
    <source>
        <dbReference type="EMBL" id="GEO13470.1"/>
    </source>
</evidence>
<name>A0A512BNE1_9HYPH</name>
<feature type="chain" id="PRO_5021879813" description="Pentapeptide repeat-containing protein" evidence="1">
    <location>
        <begin position="23"/>
        <end position="92"/>
    </location>
</feature>